<evidence type="ECO:0000313" key="1">
    <source>
        <dbReference type="EMBL" id="CRY95147.1"/>
    </source>
</evidence>
<accession>A0A0H5QGP6</accession>
<proteinExistence type="predicted"/>
<protein>
    <submittedName>
        <fullName evidence="1">Uncharacterized protein</fullName>
    </submittedName>
</protein>
<dbReference type="EMBL" id="LN853143">
    <property type="protein sequence ID" value="CRY95147.1"/>
    <property type="molecule type" value="Genomic_DNA"/>
</dbReference>
<name>A0A0H5QGP6_9ZZZZ</name>
<dbReference type="AlphaFoldDB" id="A0A0H5QGP6"/>
<reference evidence="1" key="1">
    <citation type="submission" date="2015-06" db="EMBL/GenBank/DDBJ databases">
        <authorList>
            <person name="Joergensen T."/>
        </authorList>
    </citation>
    <scope>NUCLEOTIDE SEQUENCE</scope>
    <source>
        <strain evidence="1">RGRH0505</strain>
    </source>
</reference>
<reference evidence="1" key="2">
    <citation type="submission" date="2015-07" db="EMBL/GenBank/DDBJ databases">
        <title>Plasmids, circular viruses and viroids from rat gut.</title>
        <authorList>
            <person name="Jorgensen T.J."/>
            <person name="Hansen M.A."/>
            <person name="Xu Z."/>
            <person name="Tabak M.A."/>
            <person name="Sorensen S.J."/>
            <person name="Hansen L.H."/>
        </authorList>
    </citation>
    <scope>NUCLEOTIDE SEQUENCE</scope>
    <source>
        <strain evidence="1">RGRH0505</strain>
    </source>
</reference>
<organism evidence="1">
    <name type="scientific">uncultured prokaryote</name>
    <dbReference type="NCBI Taxonomy" id="198431"/>
    <lineage>
        <taxon>unclassified sequences</taxon>
        <taxon>environmental samples</taxon>
    </lineage>
</organism>
<sequence length="204" mass="21470">MALIVPPGFMHVTQPMRHSDQSDTYNVTYGVAWDSSLHTADEALSDVDGWFRQSWDQDMDSNITFLPATAIVGNDGPPLVAQSTVNASAATRSGSSPPASVATIITKRTAFGGRQWRGRLYMPGLVNTGEAGEVGSISTARLAVLQSAAEAWLAGLAAPGGGLAITPMYLLHGTPQSGGDPPAPTEVTSLLVQNIVGTQRRRIR</sequence>